<dbReference type="GO" id="GO:0005929">
    <property type="term" value="C:cilium"/>
    <property type="evidence" value="ECO:0007669"/>
    <property type="project" value="UniProtKB-SubCell"/>
</dbReference>
<feature type="region of interest" description="Disordered" evidence="7">
    <location>
        <begin position="1198"/>
        <end position="1225"/>
    </location>
</feature>
<feature type="compositionally biased region" description="Polar residues" evidence="7">
    <location>
        <begin position="1720"/>
        <end position="1732"/>
    </location>
</feature>
<evidence type="ECO:0000256" key="2">
    <source>
        <dbReference type="ARBA" id="ARBA00004496"/>
    </source>
</evidence>
<feature type="coiled-coil region" evidence="6">
    <location>
        <begin position="749"/>
        <end position="776"/>
    </location>
</feature>
<organism evidence="12 14">
    <name type="scientific">Didymodactylos carnosus</name>
    <dbReference type="NCBI Taxonomy" id="1234261"/>
    <lineage>
        <taxon>Eukaryota</taxon>
        <taxon>Metazoa</taxon>
        <taxon>Spiralia</taxon>
        <taxon>Gnathifera</taxon>
        <taxon>Rotifera</taxon>
        <taxon>Eurotatoria</taxon>
        <taxon>Bdelloidea</taxon>
        <taxon>Philodinida</taxon>
        <taxon>Philodinidae</taxon>
        <taxon>Didymodactylos</taxon>
    </lineage>
</organism>
<dbReference type="Pfam" id="PF24771">
    <property type="entry name" value="Ig_CFAP74_1st"/>
    <property type="match status" value="1"/>
</dbReference>
<name>A0A814B2D3_9BILA</name>
<keyword evidence="3" id="KW-0963">Cytoplasm</keyword>
<dbReference type="PANTHER" id="PTHR22538:SF0">
    <property type="entry name" value="CILIA- AND FLAGELLA-ASSOCIATED PROTEIN 74"/>
    <property type="match status" value="1"/>
</dbReference>
<evidence type="ECO:0000256" key="3">
    <source>
        <dbReference type="ARBA" id="ARBA00022490"/>
    </source>
</evidence>
<dbReference type="InterPro" id="IPR053879">
    <property type="entry name" value="HYDIN_VesB_CFA65-like_Ig"/>
</dbReference>
<feature type="region of interest" description="Disordered" evidence="7">
    <location>
        <begin position="1687"/>
        <end position="1732"/>
    </location>
</feature>
<evidence type="ECO:0000313" key="12">
    <source>
        <dbReference type="EMBL" id="CAF0921827.1"/>
    </source>
</evidence>
<feature type="domain" description="CFAP74 third Ig-like" evidence="10">
    <location>
        <begin position="867"/>
        <end position="979"/>
    </location>
</feature>
<dbReference type="Gene3D" id="2.60.40.10">
    <property type="entry name" value="Immunoglobulins"/>
    <property type="match status" value="7"/>
</dbReference>
<dbReference type="OrthoDB" id="545169at2759"/>
<feature type="compositionally biased region" description="Basic and acidic residues" evidence="7">
    <location>
        <begin position="105"/>
        <end position="116"/>
    </location>
</feature>
<evidence type="ECO:0000313" key="13">
    <source>
        <dbReference type="EMBL" id="CAF3701013.1"/>
    </source>
</evidence>
<dbReference type="InterPro" id="IPR056310">
    <property type="entry name" value="Ig-CFAP74_4th"/>
</dbReference>
<evidence type="ECO:0000256" key="5">
    <source>
        <dbReference type="ARBA" id="ARBA00023273"/>
    </source>
</evidence>
<evidence type="ECO:0000259" key="10">
    <source>
        <dbReference type="Pfam" id="PF24778"/>
    </source>
</evidence>
<dbReference type="InterPro" id="IPR056307">
    <property type="entry name" value="Ig-CFAP74_3rd"/>
</dbReference>
<feature type="compositionally biased region" description="Acidic residues" evidence="7">
    <location>
        <begin position="126"/>
        <end position="136"/>
    </location>
</feature>
<evidence type="ECO:0000256" key="6">
    <source>
        <dbReference type="SAM" id="Coils"/>
    </source>
</evidence>
<feature type="domain" description="HYDIN/VesB/CFA65-like Ig-like" evidence="8">
    <location>
        <begin position="1303"/>
        <end position="1394"/>
    </location>
</feature>
<dbReference type="NCBIfam" id="NF012200">
    <property type="entry name" value="choice_anch_D"/>
    <property type="match status" value="1"/>
</dbReference>
<proteinExistence type="predicted"/>
<evidence type="ECO:0000259" key="8">
    <source>
        <dbReference type="Pfam" id="PF22544"/>
    </source>
</evidence>
<sequence length="1732" mass="196654">MSIYDDDVLEGELEYAGDEDMNATEIIQMLYEKEMADNDDIETDDDDDYDDINKNSNTISKNIGKKQSIQETIVHIQNVGRTKSRGSYGDENNLIDYVIDEEKEIGGAKDNSDDKSSTFSSVMNDDNNDDDDELEDQTDKHTNEKILAKVEAQMIRARAFLNRLDKTLREKDSIVKQARESVYISKEKLTKLEKEKDKLERNIETAQEKQNITITNRLCSEHQRLLDEIEIEHDVLKQFQKKLDEAEYTRTKALLERSKYAYEETELKVKEDKLLKQKREIANLRKRNEDWKVTQIKKSHLSALKDEKRALEEQAKNHKLAIEETKRSQKVANKYLQQTFQKVRDEKRLEEERSRNDMERKIKSLLNLRDAIEHNKDTLTVQTAQKRALIKEQDEILKKEQNDIENQGQNALFYLLRKQKNDQLKQIQQKFEEQQELNRLDIVDKLLKEQNEIGRKRKLYPEYYADKKQHMSKIVSAHPSKNIPSLQISKIERQSSEPTLIKQTSIIEPSSSSQLDIPYSIDHIEYASSLATSAFENNEFDDDDDADLAKPEFDGLWDKEPIKPSDDPLFNRSKHYKSKMDKDILQRTLAKLKDGIVREQVVGTKKFKGIPFKSDPKIIHFKDFDVGKTYRTKVTLTNVTLTINTLKLVGLSENLKDFIIPKFEAPGMISAGMSCYMTITFEPKLNEDLNGEIKFLAQTGLFTVPIQCSTKKCDLSLDKTSVDVGTTVVEEKLYQSLILKNAGALGTNYRLIKTNLLQIERENADLETKEQQRQADFCKPVSRTSVEKEHSTLSDTNKLIETEYVQVFHVKIPETGIIAAHASIQIEIEFSSPVAGKFEENYTIVFDDKDSPELRFVLHGQSLDVPVWIENPNIDFKICMFDRLYQEGLVLRNRSNAALRVTIDLPSQLEKHIEIVPKTAYIQAKSSFSLQIKLMARQTLTNDDTNYFDQSVNTLIIPLELKVADQTRTVPFTISAILTTSNLEFDIDNIDFGCCTIYESVVANIKLTNKSLLAQPFGFINLPEYIQVQPNDGFGTLLPEETIDLNVLFSPSATKDYKHTLICKSLVNREFKINCSGTGVLTPLRLSCTTISFPSTPINDHSLASFYVENTHMDKKHYQHAVPRIGNGEIPPVGPTSFEFEIPDNAPITISPAVGTVEPGKRQKISVRFSPKLNNKDISLKSVEIKQAELKKQLEAKEKDSLKGETKNKGKIDGNTTNASKRKSEVQITDISPAIENSNDWCLAKLSMMKSFNPSLNSFLIPCYVASGICDKPNVLKYDIANTLYLQVNCPVVCPELILLSDYGQTTLDFGAISVGQRTTKTVLLQNVSDKTIDLHSSYLNTEGPFRLTNALRSIEPNGTQAIKFSFQPNAITEFLETIELTTMSSKLHLCLKGNGVKPNVQLSFDTNIFSMGCVLAKDRVEKTFQLQNHSDMQVTFKIDLLSLSMNNRYKENNQNVWTNFNDDKHFLGPQNLSGRSVFDLSPMEGVIQAGGKKTISIIFSPDHESDYFSDLVQITISDQPTKLEFRVRGSGRQSTMYVKSIDQSNVLQKSLLPNIENILQTISNDPTERIQTNILVVLRSQYINGKYIQAEKEVIIGCSTVTIGPKKNGDFTFDPTKEINQFGFNVDITKSTVEVGTEKIVKVTWLPPANFEANETSRTSIGLTTKGDVIKYWKLIIIGYIETSPDKRSSRTTKRTGTISRTSAVQTRTGRGGNEENQKVSNSTVFVGTTS</sequence>
<feature type="coiled-coil region" evidence="6">
    <location>
        <begin position="182"/>
        <end position="437"/>
    </location>
</feature>
<dbReference type="Pfam" id="PF24798">
    <property type="entry name" value="Ig-CFAP74_4th"/>
    <property type="match status" value="1"/>
</dbReference>
<dbReference type="EMBL" id="CAJOBC010001827">
    <property type="protein sequence ID" value="CAF3701013.1"/>
    <property type="molecule type" value="Genomic_DNA"/>
</dbReference>
<evidence type="ECO:0000259" key="9">
    <source>
        <dbReference type="Pfam" id="PF24770"/>
    </source>
</evidence>
<protein>
    <submittedName>
        <fullName evidence="12">Uncharacterized protein</fullName>
    </submittedName>
</protein>
<keyword evidence="14" id="KW-1185">Reference proteome</keyword>
<reference evidence="12" key="1">
    <citation type="submission" date="2021-02" db="EMBL/GenBank/DDBJ databases">
        <authorList>
            <person name="Nowell W R."/>
        </authorList>
    </citation>
    <scope>NUCLEOTIDE SEQUENCE</scope>
</reference>
<feature type="compositionally biased region" description="Basic and acidic residues" evidence="7">
    <location>
        <begin position="1198"/>
        <end position="1212"/>
    </location>
</feature>
<dbReference type="PANTHER" id="PTHR22538">
    <property type="entry name" value="CILIA- AND FLAGELLA-ASSOCIATED PROTEIN 74"/>
    <property type="match status" value="1"/>
</dbReference>
<evidence type="ECO:0000256" key="4">
    <source>
        <dbReference type="ARBA" id="ARBA00023069"/>
    </source>
</evidence>
<accession>A0A814B2D3</accession>
<dbReference type="InterPro" id="IPR056306">
    <property type="entry name" value="Ig-CFAP74_2nd"/>
</dbReference>
<evidence type="ECO:0000256" key="7">
    <source>
        <dbReference type="SAM" id="MobiDB-lite"/>
    </source>
</evidence>
<evidence type="ECO:0000313" key="14">
    <source>
        <dbReference type="Proteomes" id="UP000663829"/>
    </source>
</evidence>
<gene>
    <name evidence="12" type="ORF">GPM918_LOCUS9697</name>
    <name evidence="13" type="ORF">SRO942_LOCUS9698</name>
</gene>
<keyword evidence="5" id="KW-0966">Cell projection</keyword>
<dbReference type="Proteomes" id="UP000681722">
    <property type="component" value="Unassembled WGS sequence"/>
</dbReference>
<evidence type="ECO:0000259" key="11">
    <source>
        <dbReference type="Pfam" id="PF24798"/>
    </source>
</evidence>
<feature type="domain" description="CFAP74 fourth Ig-like" evidence="11">
    <location>
        <begin position="985"/>
        <end position="1079"/>
    </location>
</feature>
<keyword evidence="6" id="KW-0175">Coiled coil</keyword>
<comment type="caution">
    <text evidence="12">The sequence shown here is derived from an EMBL/GenBank/DDBJ whole genome shotgun (WGS) entry which is preliminary data.</text>
</comment>
<dbReference type="Pfam" id="PF22544">
    <property type="entry name" value="HYDIN_VesB_CFA65-like_Ig"/>
    <property type="match status" value="1"/>
</dbReference>
<dbReference type="EMBL" id="CAJNOQ010001827">
    <property type="protein sequence ID" value="CAF0921827.1"/>
    <property type="molecule type" value="Genomic_DNA"/>
</dbReference>
<dbReference type="InterPro" id="IPR013783">
    <property type="entry name" value="Ig-like_fold"/>
</dbReference>
<feature type="domain" description="CFAP74 second Ig-like" evidence="9">
    <location>
        <begin position="715"/>
        <end position="754"/>
    </location>
</feature>
<dbReference type="GO" id="GO:0005737">
    <property type="term" value="C:cytoplasm"/>
    <property type="evidence" value="ECO:0007669"/>
    <property type="project" value="UniProtKB-SubCell"/>
</dbReference>
<feature type="region of interest" description="Disordered" evidence="7">
    <location>
        <begin position="105"/>
        <end position="141"/>
    </location>
</feature>
<keyword evidence="4" id="KW-0969">Cilium</keyword>
<dbReference type="Pfam" id="PF24770">
    <property type="entry name" value="Ig-CFAP74_2"/>
    <property type="match status" value="1"/>
</dbReference>
<dbReference type="Proteomes" id="UP000663829">
    <property type="component" value="Unassembled WGS sequence"/>
</dbReference>
<comment type="subcellular location">
    <subcellularLocation>
        <location evidence="1">Cell projection</location>
        <location evidence="1">Cilium</location>
    </subcellularLocation>
    <subcellularLocation>
        <location evidence="2">Cytoplasm</location>
    </subcellularLocation>
</comment>
<evidence type="ECO:0000256" key="1">
    <source>
        <dbReference type="ARBA" id="ARBA00004138"/>
    </source>
</evidence>
<dbReference type="Pfam" id="PF24778">
    <property type="entry name" value="Ig-CFAP74_3rd"/>
    <property type="match status" value="1"/>
</dbReference>